<name>A0A5J4TPV2_9EUKA</name>
<comment type="caution">
    <text evidence="1">The sequence shown here is derived from an EMBL/GenBank/DDBJ whole genome shotgun (WGS) entry which is preliminary data.</text>
</comment>
<organism evidence="1 2">
    <name type="scientific">Streblomastix strix</name>
    <dbReference type="NCBI Taxonomy" id="222440"/>
    <lineage>
        <taxon>Eukaryota</taxon>
        <taxon>Metamonada</taxon>
        <taxon>Preaxostyla</taxon>
        <taxon>Oxymonadida</taxon>
        <taxon>Streblomastigidae</taxon>
        <taxon>Streblomastix</taxon>
    </lineage>
</organism>
<gene>
    <name evidence="1" type="ORF">EZS28_043998</name>
</gene>
<dbReference type="Proteomes" id="UP000324800">
    <property type="component" value="Unassembled WGS sequence"/>
</dbReference>
<sequence length="56" mass="6499">RLQRPYFSPKSGSYEIDLAFSYDTIKHREQIYLFAININTKSDGEKGLTGNVIKKF</sequence>
<reference evidence="1 2" key="1">
    <citation type="submission" date="2019-03" db="EMBL/GenBank/DDBJ databases">
        <title>Single cell metagenomics reveals metabolic interactions within the superorganism composed of flagellate Streblomastix strix and complex community of Bacteroidetes bacteria on its surface.</title>
        <authorList>
            <person name="Treitli S.C."/>
            <person name="Kolisko M."/>
            <person name="Husnik F."/>
            <person name="Keeling P."/>
            <person name="Hampl V."/>
        </authorList>
    </citation>
    <scope>NUCLEOTIDE SEQUENCE [LARGE SCALE GENOMIC DNA]</scope>
    <source>
        <strain evidence="1">ST1C</strain>
    </source>
</reference>
<dbReference type="AlphaFoldDB" id="A0A5J4TPV2"/>
<accession>A0A5J4TPV2</accession>
<feature type="non-terminal residue" evidence="1">
    <location>
        <position position="1"/>
    </location>
</feature>
<proteinExistence type="predicted"/>
<protein>
    <submittedName>
        <fullName evidence="1">Uncharacterized protein</fullName>
    </submittedName>
</protein>
<evidence type="ECO:0000313" key="1">
    <source>
        <dbReference type="EMBL" id="KAA6360474.1"/>
    </source>
</evidence>
<dbReference type="EMBL" id="SNRW01026890">
    <property type="protein sequence ID" value="KAA6360474.1"/>
    <property type="molecule type" value="Genomic_DNA"/>
</dbReference>
<evidence type="ECO:0000313" key="2">
    <source>
        <dbReference type="Proteomes" id="UP000324800"/>
    </source>
</evidence>